<protein>
    <submittedName>
        <fullName evidence="1">Uncharacterized protein</fullName>
    </submittedName>
</protein>
<evidence type="ECO:0000313" key="1">
    <source>
        <dbReference type="EMBL" id="KAH7853661.1"/>
    </source>
</evidence>
<dbReference type="Proteomes" id="UP000828048">
    <property type="component" value="Chromosome 11"/>
</dbReference>
<evidence type="ECO:0000313" key="2">
    <source>
        <dbReference type="Proteomes" id="UP000828048"/>
    </source>
</evidence>
<name>A0ACB7YJ99_9ERIC</name>
<gene>
    <name evidence="1" type="ORF">Vadar_005197</name>
</gene>
<sequence>MQSKISSFFKTPSHSSAPKSADPHPIYDDLFGGEVYNRKEPEIRITYQRRPPNPANSGSDAGPVGEVPKRPDLEDLSSETVPSLSRKVLNKKRSYAQFHLELGQSDFLLRTCTTCGFKYAAGDEGDEKVHKTFHKNYTHGIQFKGWRNEREIQMPGLKGSRIILVLEDDPAHQRNKVQEVVKMMEMDLGEEWIFCKHCKVYLFLESQRIAGCLVAEQIKKAYKILSSSKSGGGHRSTGTKDARPNSTTLQFGEVIFQREVTRKATPDTSHKVLEGNLNGAILCEEEAVPASCGIRAIWVSPCNRRKHIASHLLDAARKSFCMGVVLERSQLAFSQPTSAGTALASTYTGTSSFLVYKATDSDC</sequence>
<organism evidence="1 2">
    <name type="scientific">Vaccinium darrowii</name>
    <dbReference type="NCBI Taxonomy" id="229202"/>
    <lineage>
        <taxon>Eukaryota</taxon>
        <taxon>Viridiplantae</taxon>
        <taxon>Streptophyta</taxon>
        <taxon>Embryophyta</taxon>
        <taxon>Tracheophyta</taxon>
        <taxon>Spermatophyta</taxon>
        <taxon>Magnoliopsida</taxon>
        <taxon>eudicotyledons</taxon>
        <taxon>Gunneridae</taxon>
        <taxon>Pentapetalae</taxon>
        <taxon>asterids</taxon>
        <taxon>Ericales</taxon>
        <taxon>Ericaceae</taxon>
        <taxon>Vaccinioideae</taxon>
        <taxon>Vaccinieae</taxon>
        <taxon>Vaccinium</taxon>
    </lineage>
</organism>
<proteinExistence type="predicted"/>
<dbReference type="EMBL" id="CM037161">
    <property type="protein sequence ID" value="KAH7853661.1"/>
    <property type="molecule type" value="Genomic_DNA"/>
</dbReference>
<keyword evidence="2" id="KW-1185">Reference proteome</keyword>
<accession>A0ACB7YJ99</accession>
<reference evidence="1 2" key="1">
    <citation type="journal article" date="2021" name="Hortic Res">
        <title>High-quality reference genome and annotation aids understanding of berry development for evergreen blueberry (Vaccinium darrowii).</title>
        <authorList>
            <person name="Yu J."/>
            <person name="Hulse-Kemp A.M."/>
            <person name="Babiker E."/>
            <person name="Staton M."/>
        </authorList>
    </citation>
    <scope>NUCLEOTIDE SEQUENCE [LARGE SCALE GENOMIC DNA]</scope>
    <source>
        <strain evidence="2">cv. NJ 8807/NJ 8810</strain>
        <tissue evidence="1">Young leaf</tissue>
    </source>
</reference>
<comment type="caution">
    <text evidence="1">The sequence shown here is derived from an EMBL/GenBank/DDBJ whole genome shotgun (WGS) entry which is preliminary data.</text>
</comment>